<accession>A0AAV7WBN5</accession>
<evidence type="ECO:0000313" key="2">
    <source>
        <dbReference type="Proteomes" id="UP001066276"/>
    </source>
</evidence>
<comment type="caution">
    <text evidence="1">The sequence shown here is derived from an EMBL/GenBank/DDBJ whole genome shotgun (WGS) entry which is preliminary data.</text>
</comment>
<reference evidence="1" key="1">
    <citation type="journal article" date="2022" name="bioRxiv">
        <title>Sequencing and chromosome-scale assembly of the giantPleurodeles waltlgenome.</title>
        <authorList>
            <person name="Brown T."/>
            <person name="Elewa A."/>
            <person name="Iarovenko S."/>
            <person name="Subramanian E."/>
            <person name="Araus A.J."/>
            <person name="Petzold A."/>
            <person name="Susuki M."/>
            <person name="Suzuki K.-i.T."/>
            <person name="Hayashi T."/>
            <person name="Toyoda A."/>
            <person name="Oliveira C."/>
            <person name="Osipova E."/>
            <person name="Leigh N.D."/>
            <person name="Simon A."/>
            <person name="Yun M.H."/>
        </authorList>
    </citation>
    <scope>NUCLEOTIDE SEQUENCE</scope>
    <source>
        <strain evidence="1">20211129_DDA</strain>
        <tissue evidence="1">Liver</tissue>
    </source>
</reference>
<dbReference type="Proteomes" id="UP001066276">
    <property type="component" value="Chromosome 1_2"/>
</dbReference>
<dbReference type="EMBL" id="JANPWB010000002">
    <property type="protein sequence ID" value="KAJ1209499.1"/>
    <property type="molecule type" value="Genomic_DNA"/>
</dbReference>
<name>A0AAV7WBN5_PLEWA</name>
<evidence type="ECO:0000313" key="1">
    <source>
        <dbReference type="EMBL" id="KAJ1209499.1"/>
    </source>
</evidence>
<sequence length="241" mass="25788">MLLALPGEGKDLLLVVSRELCRRLLDITAVPGWTIAGAVHERSRPSRFNSFCPYLFPLWLAGIQHRAVRGPKPPHVIHCTPGAGATHPVTRMSESQRPLPLCPGVGNGGEKGEKATIDFGLPQIKAPIRVHPLTTRRCPAAGAAGCAPRRPSLRGLLDSLDAAATGSYTAAAQSLLPRRYLRHRPARCCTPASRARSLFLRVPDASPGAPIGYFQRARVGAHALGVLLGRHFGSSSFTILV</sequence>
<protein>
    <submittedName>
        <fullName evidence="1">Uncharacterized protein</fullName>
    </submittedName>
</protein>
<proteinExistence type="predicted"/>
<organism evidence="1 2">
    <name type="scientific">Pleurodeles waltl</name>
    <name type="common">Iberian ribbed newt</name>
    <dbReference type="NCBI Taxonomy" id="8319"/>
    <lineage>
        <taxon>Eukaryota</taxon>
        <taxon>Metazoa</taxon>
        <taxon>Chordata</taxon>
        <taxon>Craniata</taxon>
        <taxon>Vertebrata</taxon>
        <taxon>Euteleostomi</taxon>
        <taxon>Amphibia</taxon>
        <taxon>Batrachia</taxon>
        <taxon>Caudata</taxon>
        <taxon>Salamandroidea</taxon>
        <taxon>Salamandridae</taxon>
        <taxon>Pleurodelinae</taxon>
        <taxon>Pleurodeles</taxon>
    </lineage>
</organism>
<gene>
    <name evidence="1" type="ORF">NDU88_004877</name>
</gene>
<keyword evidence="2" id="KW-1185">Reference proteome</keyword>
<dbReference type="AlphaFoldDB" id="A0AAV7WBN5"/>